<dbReference type="STRING" id="1068978.AMETH_6742"/>
<sequence length="83" mass="9110">MEATPDDHPVWVTSADGTAEHAVPDTAMAPGQELEAVCGARFLPAAMTAPPGRTCEECLTYLLVPAPREPEPRRLWRRYVAKH</sequence>
<dbReference type="OrthoDB" id="9894927at2"/>
<proteinExistence type="predicted"/>
<dbReference type="PATRIC" id="fig|1068978.7.peg.7241"/>
<dbReference type="EMBL" id="CP009110">
    <property type="protein sequence ID" value="AIJ26834.1"/>
    <property type="molecule type" value="Genomic_DNA"/>
</dbReference>
<dbReference type="AlphaFoldDB" id="A0A076MZN0"/>
<evidence type="ECO:0000313" key="2">
    <source>
        <dbReference type="Proteomes" id="UP000062973"/>
    </source>
</evidence>
<keyword evidence="2" id="KW-1185">Reference proteome</keyword>
<dbReference type="KEGG" id="amq:AMETH_6742"/>
<dbReference type="RefSeq" id="WP_017985608.1">
    <property type="nucleotide sequence ID" value="NZ_AQUL01000001.1"/>
</dbReference>
<accession>A0A076MZN0</accession>
<gene>
    <name evidence="1" type="ORF">AMETH_6742</name>
</gene>
<evidence type="ECO:0000313" key="1">
    <source>
        <dbReference type="EMBL" id="AIJ26834.1"/>
    </source>
</evidence>
<name>A0A076MZN0_AMYME</name>
<dbReference type="HOGENOM" id="CLU_2535228_0_0_11"/>
<protein>
    <submittedName>
        <fullName evidence="1">Uncharacterized protein</fullName>
    </submittedName>
</protein>
<organism evidence="1 2">
    <name type="scientific">Amycolatopsis methanolica 239</name>
    <dbReference type="NCBI Taxonomy" id="1068978"/>
    <lineage>
        <taxon>Bacteria</taxon>
        <taxon>Bacillati</taxon>
        <taxon>Actinomycetota</taxon>
        <taxon>Actinomycetes</taxon>
        <taxon>Pseudonocardiales</taxon>
        <taxon>Pseudonocardiaceae</taxon>
        <taxon>Amycolatopsis</taxon>
        <taxon>Amycolatopsis methanolica group</taxon>
    </lineage>
</organism>
<reference evidence="1 2" key="1">
    <citation type="submission" date="2014-07" db="EMBL/GenBank/DDBJ databases">
        <title>Whole Genome Sequence of the Amycolatopsis methanolica 239.</title>
        <authorList>
            <person name="Tang B."/>
        </authorList>
    </citation>
    <scope>NUCLEOTIDE SEQUENCE [LARGE SCALE GENOMIC DNA]</scope>
    <source>
        <strain evidence="1 2">239</strain>
    </source>
</reference>
<dbReference type="Proteomes" id="UP000062973">
    <property type="component" value="Chromosome"/>
</dbReference>